<feature type="binding site" evidence="9">
    <location>
        <begin position="613"/>
        <end position="620"/>
    </location>
    <ligand>
        <name>ATP</name>
        <dbReference type="ChEBI" id="CHEBI:30616"/>
    </ligand>
</feature>
<dbReference type="Pfam" id="PF05190">
    <property type="entry name" value="MutS_IV"/>
    <property type="match status" value="1"/>
</dbReference>
<dbReference type="Gene3D" id="3.30.420.110">
    <property type="entry name" value="MutS, connector domain"/>
    <property type="match status" value="1"/>
</dbReference>
<comment type="function">
    <text evidence="8 9">This protein is involved in the repair of mismatches in DNA. It is possible that it carries out the mismatch recognition step. This protein has a weak ATPase activity.</text>
</comment>
<dbReference type="SUPFAM" id="SSF52540">
    <property type="entry name" value="P-loop containing nucleoside triphosphate hydrolases"/>
    <property type="match status" value="1"/>
</dbReference>
<sequence length="876" mass="97888">MMRQYQSIKEQYPDAFLFFRLGDFYEMFGEDAIVASRELEITLTARDGGMEERIPMCGVPYHAAEGYISRLVSKGFKVAICEQVEEAGKGKGIVKREVVRLVTPGTITDATTLEDKTNNFLVALARNQGDWGLSAIDVLTGDFYVTYWPEKESIGLQGELARLSPKEIVITTQLAEQEPTLTKEWTAQGFIITLAKESFSLEQARKLLKKHFGVSSLEAYGCAQWPAGLLSAAVALHYVQETQKTTLQHISALQSYSTEQFMRLDTATRRNLELTQTMRDGVKKGSLLGVIDKTVTAMGGRLLKRWLEQPLIKLSEIKERQKYIKALVDDGLIRESVREALKSVYDLERLCGKISYGSANGRDLIALASSLEALPPVLKQLQEGEAALQELAKLIDPQVEIATEIRQALLDDPPFSIREGALIRTGYHEDVDELHNIAGTGKEWLTHLERRERERTGIKSLKIGYNKVFGYYIEVTRSNLAHVPDDYIRKQTLSNGERYITKELKEYEDKIIGAEDKLIQLEYSLFIDLREAIEKKLPQLQQTAKGVAQLDTLLSLAQIAVEGAYTCPEVNNSDQIEIYGGRHPVVEEHVGPGVFVPNDTLLDQQQRLLLITGPNMAGKSTYMRQVALIVLMAQIGSFVPASACSIGVVDRIFTRVGASDDLATGQSTFMVEMTEVAHILHHATDQSLIILDEVGRGTSTFDGMAIAWSVAEAIQQRQSKALFATHYHELVQLEKTLSGICCYNIAIDEVGDEIVFLHQIRPGGVDKSYGIQVARLAGLPDEVINRAREILATLEQEGIDKEETLPVVREEKSKEKAQVTEQEQLALFYGTLPERKVVPSVDSTVNKMVTELKKLDINNLTPLESLNWLAKWQKKV</sequence>
<evidence type="ECO:0000256" key="5">
    <source>
        <dbReference type="ARBA" id="ARBA00022840"/>
    </source>
</evidence>
<dbReference type="Proteomes" id="UP000468766">
    <property type="component" value="Unassembled WGS sequence"/>
</dbReference>
<keyword evidence="7 9" id="KW-0234">DNA repair</keyword>
<dbReference type="Gene3D" id="3.40.50.300">
    <property type="entry name" value="P-loop containing nucleotide triphosphate hydrolases"/>
    <property type="match status" value="1"/>
</dbReference>
<dbReference type="InterPro" id="IPR007860">
    <property type="entry name" value="DNA_mmatch_repair_MutS_con_dom"/>
</dbReference>
<dbReference type="EMBL" id="WBXO01000001">
    <property type="protein sequence ID" value="KAB2954658.1"/>
    <property type="molecule type" value="Genomic_DNA"/>
</dbReference>
<organism evidence="12 13">
    <name type="scientific">Heliorestis acidaminivorans</name>
    <dbReference type="NCBI Taxonomy" id="553427"/>
    <lineage>
        <taxon>Bacteria</taxon>
        <taxon>Bacillati</taxon>
        <taxon>Bacillota</taxon>
        <taxon>Clostridia</taxon>
        <taxon>Eubacteriales</taxon>
        <taxon>Heliobacteriaceae</taxon>
        <taxon>Heliorestis</taxon>
    </lineage>
</organism>
<comment type="similarity">
    <text evidence="1 9 10">Belongs to the DNA mismatch repair MutS family.</text>
</comment>
<dbReference type="InterPro" id="IPR045076">
    <property type="entry name" value="MutS"/>
</dbReference>
<reference evidence="12 13" key="1">
    <citation type="submission" date="2019-10" db="EMBL/GenBank/DDBJ databases">
        <title>Whole-genome sequence of the extremophile Heliorestis acidaminivorans DSM 24790.</title>
        <authorList>
            <person name="Kyndt J.A."/>
            <person name="Meyer T.E."/>
        </authorList>
    </citation>
    <scope>NUCLEOTIDE SEQUENCE [LARGE SCALE GENOMIC DNA]</scope>
    <source>
        <strain evidence="12 13">DSM 24790</strain>
    </source>
</reference>
<dbReference type="InterPro" id="IPR036187">
    <property type="entry name" value="DNA_mismatch_repair_MutS_sf"/>
</dbReference>
<dbReference type="AlphaFoldDB" id="A0A6I0FB02"/>
<keyword evidence="4 9" id="KW-0227">DNA damage</keyword>
<dbReference type="GO" id="GO:0006298">
    <property type="term" value="P:mismatch repair"/>
    <property type="evidence" value="ECO:0007669"/>
    <property type="project" value="UniProtKB-UniRule"/>
</dbReference>
<name>A0A6I0FB02_9FIRM</name>
<dbReference type="InterPro" id="IPR000432">
    <property type="entry name" value="DNA_mismatch_repair_MutS_C"/>
</dbReference>
<evidence type="ECO:0000256" key="7">
    <source>
        <dbReference type="ARBA" id="ARBA00023204"/>
    </source>
</evidence>
<dbReference type="PROSITE" id="PS00486">
    <property type="entry name" value="DNA_MISMATCH_REPAIR_2"/>
    <property type="match status" value="1"/>
</dbReference>
<dbReference type="SMART" id="SM00533">
    <property type="entry name" value="MUTSd"/>
    <property type="match status" value="1"/>
</dbReference>
<accession>A0A6I0FB02</accession>
<dbReference type="FunFam" id="1.10.1420.10:FF:000007">
    <property type="entry name" value="DNA mismatch repair protein MutS"/>
    <property type="match status" value="1"/>
</dbReference>
<dbReference type="Pfam" id="PF05192">
    <property type="entry name" value="MutS_III"/>
    <property type="match status" value="1"/>
</dbReference>
<evidence type="ECO:0000259" key="11">
    <source>
        <dbReference type="PROSITE" id="PS00486"/>
    </source>
</evidence>
<dbReference type="HAMAP" id="MF_00096">
    <property type="entry name" value="MutS"/>
    <property type="match status" value="1"/>
</dbReference>
<dbReference type="InterPro" id="IPR027417">
    <property type="entry name" value="P-loop_NTPase"/>
</dbReference>
<dbReference type="PANTHER" id="PTHR11361:SF34">
    <property type="entry name" value="DNA MISMATCH REPAIR PROTEIN MSH1, MITOCHONDRIAL"/>
    <property type="match status" value="1"/>
</dbReference>
<dbReference type="SMART" id="SM00534">
    <property type="entry name" value="MUTSac"/>
    <property type="match status" value="1"/>
</dbReference>
<dbReference type="PIRSF" id="PIRSF037677">
    <property type="entry name" value="DNA_mis_repair_Msh6"/>
    <property type="match status" value="1"/>
</dbReference>
<evidence type="ECO:0000256" key="6">
    <source>
        <dbReference type="ARBA" id="ARBA00023125"/>
    </source>
</evidence>
<dbReference type="CDD" id="cd03284">
    <property type="entry name" value="ABC_MutS1"/>
    <property type="match status" value="1"/>
</dbReference>
<dbReference type="OrthoDB" id="9802448at2"/>
<dbReference type="Pfam" id="PF00488">
    <property type="entry name" value="MutS_V"/>
    <property type="match status" value="1"/>
</dbReference>
<evidence type="ECO:0000256" key="8">
    <source>
        <dbReference type="ARBA" id="ARBA00024647"/>
    </source>
</evidence>
<dbReference type="PANTHER" id="PTHR11361">
    <property type="entry name" value="DNA MISMATCH REPAIR PROTEIN MUTS FAMILY MEMBER"/>
    <property type="match status" value="1"/>
</dbReference>
<evidence type="ECO:0000256" key="4">
    <source>
        <dbReference type="ARBA" id="ARBA00022763"/>
    </source>
</evidence>
<dbReference type="GO" id="GO:0005524">
    <property type="term" value="F:ATP binding"/>
    <property type="evidence" value="ECO:0007669"/>
    <property type="project" value="UniProtKB-UniRule"/>
</dbReference>
<dbReference type="Pfam" id="PF01624">
    <property type="entry name" value="MutS_I"/>
    <property type="match status" value="1"/>
</dbReference>
<dbReference type="FunFam" id="3.40.50.300:FF:000870">
    <property type="entry name" value="MutS protein homolog 4"/>
    <property type="match status" value="1"/>
</dbReference>
<dbReference type="SUPFAM" id="SSF48334">
    <property type="entry name" value="DNA repair protein MutS, domain III"/>
    <property type="match status" value="1"/>
</dbReference>
<dbReference type="Gene3D" id="1.10.1420.10">
    <property type="match status" value="2"/>
</dbReference>
<dbReference type="SUPFAM" id="SSF55271">
    <property type="entry name" value="DNA repair protein MutS, domain I"/>
    <property type="match status" value="1"/>
</dbReference>
<dbReference type="InterPro" id="IPR007695">
    <property type="entry name" value="DNA_mismatch_repair_MutS-lik_N"/>
</dbReference>
<proteinExistence type="inferred from homology"/>
<evidence type="ECO:0000256" key="1">
    <source>
        <dbReference type="ARBA" id="ARBA00006271"/>
    </source>
</evidence>
<dbReference type="GO" id="GO:0003684">
    <property type="term" value="F:damaged DNA binding"/>
    <property type="evidence" value="ECO:0007669"/>
    <property type="project" value="UniProtKB-UniRule"/>
</dbReference>
<dbReference type="GO" id="GO:0140664">
    <property type="term" value="F:ATP-dependent DNA damage sensor activity"/>
    <property type="evidence" value="ECO:0007669"/>
    <property type="project" value="InterPro"/>
</dbReference>
<protein>
    <recommendedName>
        <fullName evidence="2 9">DNA mismatch repair protein MutS</fullName>
    </recommendedName>
</protein>
<dbReference type="InterPro" id="IPR017261">
    <property type="entry name" value="DNA_mismatch_repair_MutS/MSH"/>
</dbReference>
<dbReference type="InterPro" id="IPR016151">
    <property type="entry name" value="DNA_mismatch_repair_MutS_N"/>
</dbReference>
<dbReference type="SUPFAM" id="SSF53150">
    <property type="entry name" value="DNA repair protein MutS, domain II"/>
    <property type="match status" value="1"/>
</dbReference>
<dbReference type="Pfam" id="PF05188">
    <property type="entry name" value="MutS_II"/>
    <property type="match status" value="1"/>
</dbReference>
<evidence type="ECO:0000313" key="12">
    <source>
        <dbReference type="EMBL" id="KAB2954658.1"/>
    </source>
</evidence>
<evidence type="ECO:0000256" key="2">
    <source>
        <dbReference type="ARBA" id="ARBA00021982"/>
    </source>
</evidence>
<dbReference type="InterPro" id="IPR007696">
    <property type="entry name" value="DNA_mismatch_repair_MutS_core"/>
</dbReference>
<dbReference type="InterPro" id="IPR036678">
    <property type="entry name" value="MutS_con_dom_sf"/>
</dbReference>
<dbReference type="GO" id="GO:0005829">
    <property type="term" value="C:cytosol"/>
    <property type="evidence" value="ECO:0007669"/>
    <property type="project" value="TreeGrafter"/>
</dbReference>
<comment type="caution">
    <text evidence="12">The sequence shown here is derived from an EMBL/GenBank/DDBJ whole genome shotgun (WGS) entry which is preliminary data.</text>
</comment>
<evidence type="ECO:0000256" key="9">
    <source>
        <dbReference type="HAMAP-Rule" id="MF_00096"/>
    </source>
</evidence>
<dbReference type="Gene3D" id="3.40.1170.10">
    <property type="entry name" value="DNA repair protein MutS, domain I"/>
    <property type="match status" value="1"/>
</dbReference>
<keyword evidence="13" id="KW-1185">Reference proteome</keyword>
<keyword evidence="5 9" id="KW-0067">ATP-binding</keyword>
<dbReference type="FunFam" id="3.40.1170.10:FF:000001">
    <property type="entry name" value="DNA mismatch repair protein MutS"/>
    <property type="match status" value="1"/>
</dbReference>
<feature type="domain" description="DNA mismatch repair proteins mutS family" evidence="11">
    <location>
        <begin position="687"/>
        <end position="703"/>
    </location>
</feature>
<evidence type="ECO:0000313" key="13">
    <source>
        <dbReference type="Proteomes" id="UP000468766"/>
    </source>
</evidence>
<dbReference type="NCBIfam" id="TIGR01070">
    <property type="entry name" value="mutS1"/>
    <property type="match status" value="1"/>
</dbReference>
<dbReference type="InterPro" id="IPR007861">
    <property type="entry name" value="DNA_mismatch_repair_MutS_clamp"/>
</dbReference>
<keyword evidence="6 9" id="KW-0238">DNA-binding</keyword>
<evidence type="ECO:0000256" key="3">
    <source>
        <dbReference type="ARBA" id="ARBA00022741"/>
    </source>
</evidence>
<keyword evidence="3 9" id="KW-0547">Nucleotide-binding</keyword>
<evidence type="ECO:0000256" key="10">
    <source>
        <dbReference type="RuleBase" id="RU003756"/>
    </source>
</evidence>
<dbReference type="InterPro" id="IPR005748">
    <property type="entry name" value="DNA_mismatch_repair_MutS"/>
</dbReference>
<dbReference type="NCBIfam" id="NF003810">
    <property type="entry name" value="PRK05399.1"/>
    <property type="match status" value="1"/>
</dbReference>
<gene>
    <name evidence="9 12" type="primary">mutS</name>
    <name evidence="12" type="ORF">F9B85_00455</name>
</gene>
<dbReference type="GO" id="GO:0030983">
    <property type="term" value="F:mismatched DNA binding"/>
    <property type="evidence" value="ECO:0007669"/>
    <property type="project" value="InterPro"/>
</dbReference>